<gene>
    <name evidence="1" type="primary">orf100L</name>
</gene>
<sequence length="16" mass="1879">MTLRGLDIFTDDGRRL</sequence>
<organism evidence="1">
    <name type="scientific">Common midwife toad virus</name>
    <dbReference type="NCBI Taxonomy" id="540070"/>
    <lineage>
        <taxon>Viruses</taxon>
        <taxon>Varidnaviria</taxon>
        <taxon>Bamfordvirae</taxon>
        <taxon>Nucleocytoviricota</taxon>
        <taxon>Megaviricetes</taxon>
        <taxon>Pimascovirales</taxon>
        <taxon>Pimascovirales incertae sedis</taxon>
        <taxon>Iridoviridae</taxon>
        <taxon>Alphairidovirinae</taxon>
        <taxon>Ranavirus</taxon>
        <taxon>Ranavirus alytes1</taxon>
    </lineage>
</organism>
<accession>A0A2D0XMS2</accession>
<protein>
    <submittedName>
        <fullName evidence="1">Uncharacterized protein</fullName>
    </submittedName>
</protein>
<name>A0A2D0XMS2_9VIRU</name>
<dbReference type="Proteomes" id="UP000316481">
    <property type="component" value="Segment"/>
</dbReference>
<proteinExistence type="predicted"/>
<dbReference type="EMBL" id="MF125270">
    <property type="protein sequence ID" value="ASH99024.1"/>
    <property type="molecule type" value="Genomic_DNA"/>
</dbReference>
<reference evidence="1" key="1">
    <citation type="submission" date="2017-05" db="EMBL/GenBank/DDBJ databases">
        <title>Comparative genomics and virulence of Dutch common midwife toad ranaviruses.</title>
        <authorList>
            <person name="Saucedo B."/>
            <person name="Suarez N."/>
            <person name="Hughes J."/>
            <person name="van Beurden S.J."/>
        </authorList>
    </citation>
    <scope>NUCLEOTIDE SEQUENCE</scope>
    <source>
        <strain evidence="1">Pe/2016/Netherlands/UU3160714042</strain>
    </source>
</reference>
<evidence type="ECO:0000313" key="1">
    <source>
        <dbReference type="EMBL" id="ASH99024.1"/>
    </source>
</evidence>